<dbReference type="InterPro" id="IPR000182">
    <property type="entry name" value="GNAT_dom"/>
</dbReference>
<dbReference type="Proteomes" id="UP000186594">
    <property type="component" value="Unassembled WGS sequence"/>
</dbReference>
<proteinExistence type="predicted"/>
<evidence type="ECO:0000259" key="1">
    <source>
        <dbReference type="PROSITE" id="PS51186"/>
    </source>
</evidence>
<evidence type="ECO:0000313" key="3">
    <source>
        <dbReference type="Proteomes" id="UP000186594"/>
    </source>
</evidence>
<dbReference type="GO" id="GO:0006048">
    <property type="term" value="P:UDP-N-acetylglucosamine biosynthetic process"/>
    <property type="evidence" value="ECO:0007669"/>
    <property type="project" value="UniProtKB-UniPathway"/>
</dbReference>
<dbReference type="OMA" id="CIDDEIF"/>
<dbReference type="STRING" id="1198029.A0A1U7LR61"/>
<keyword evidence="3" id="KW-1185">Reference proteome</keyword>
<comment type="caution">
    <text evidence="2">The sequence shown here is derived from an EMBL/GenBank/DDBJ whole genome shotgun (WGS) entry which is preliminary data.</text>
</comment>
<feature type="domain" description="N-acetyltransferase" evidence="1">
    <location>
        <begin position="5"/>
        <end position="148"/>
    </location>
</feature>
<gene>
    <name evidence="2" type="ORF">NEOLI_002983</name>
</gene>
<dbReference type="UniPathway" id="UPA00113">
    <property type="reaction ID" value="UER00529"/>
</dbReference>
<dbReference type="InterPro" id="IPR016181">
    <property type="entry name" value="Acyl_CoA_acyltransferase"/>
</dbReference>
<dbReference type="EMBL" id="LXFE01000487">
    <property type="protein sequence ID" value="OLL25160.1"/>
    <property type="molecule type" value="Genomic_DNA"/>
</dbReference>
<dbReference type="OrthoDB" id="329272at2759"/>
<protein>
    <recommendedName>
        <fullName evidence="1">N-acetyltransferase domain-containing protein</fullName>
    </recommendedName>
</protein>
<organism evidence="2 3">
    <name type="scientific">Neolecta irregularis (strain DAH-3)</name>
    <dbReference type="NCBI Taxonomy" id="1198029"/>
    <lineage>
        <taxon>Eukaryota</taxon>
        <taxon>Fungi</taxon>
        <taxon>Dikarya</taxon>
        <taxon>Ascomycota</taxon>
        <taxon>Taphrinomycotina</taxon>
        <taxon>Neolectales</taxon>
        <taxon>Neolectaceae</taxon>
        <taxon>Neolecta</taxon>
    </lineage>
</organism>
<reference evidence="2 3" key="1">
    <citation type="submission" date="2016-04" db="EMBL/GenBank/DDBJ databases">
        <title>Evolutionary innovation and constraint leading to complex multicellularity in the Ascomycota.</title>
        <authorList>
            <person name="Cisse O."/>
            <person name="Nguyen A."/>
            <person name="Hewitt D.A."/>
            <person name="Jedd G."/>
            <person name="Stajich J.E."/>
        </authorList>
    </citation>
    <scope>NUCLEOTIDE SEQUENCE [LARGE SCALE GENOMIC DNA]</scope>
    <source>
        <strain evidence="2 3">DAH-3</strain>
    </source>
</reference>
<dbReference type="GO" id="GO:0016747">
    <property type="term" value="F:acyltransferase activity, transferring groups other than amino-acyl groups"/>
    <property type="evidence" value="ECO:0007669"/>
    <property type="project" value="InterPro"/>
</dbReference>
<dbReference type="AlphaFoldDB" id="A0A1U7LR61"/>
<dbReference type="Pfam" id="PF13673">
    <property type="entry name" value="Acetyltransf_10"/>
    <property type="match status" value="1"/>
</dbReference>
<dbReference type="Gene3D" id="3.40.630.30">
    <property type="match status" value="1"/>
</dbReference>
<dbReference type="PROSITE" id="PS51186">
    <property type="entry name" value="GNAT"/>
    <property type="match status" value="1"/>
</dbReference>
<sequence>MLQIQIIECETPVEIERCKKIRIEVFCDEQGFSADEEFDKFDQDPTTKYFLAVDANTSDDYGTVRLVNDNKLTRLAVRAKGRGNGIAKKLCFTLEDYVRKSNPDCLSLKTHSQLQRKSFYAQLGYRVDENKGVFDEDGMDHVLMWKQL</sequence>
<accession>A0A1U7LR61</accession>
<evidence type="ECO:0000313" key="2">
    <source>
        <dbReference type="EMBL" id="OLL25160.1"/>
    </source>
</evidence>
<name>A0A1U7LR61_NEOID</name>
<dbReference type="SUPFAM" id="SSF55729">
    <property type="entry name" value="Acyl-CoA N-acyltransferases (Nat)"/>
    <property type="match status" value="1"/>
</dbReference>